<dbReference type="EMBL" id="AP014859">
    <property type="protein sequence ID" value="BAX56766.1"/>
    <property type="molecule type" value="Genomic_DNA"/>
</dbReference>
<reference evidence="3 4" key="2">
    <citation type="submission" date="2020-04" db="EMBL/GenBank/DDBJ databases">
        <title>Whole-genome sequencing of Vibrio spp. from China reveals different genetic environments of blaCTX-M-14 among diverse lineages.</title>
        <authorList>
            <person name="Zheng Z."/>
            <person name="Ye L."/>
            <person name="Chen S."/>
        </authorList>
    </citation>
    <scope>NUCLEOTIDE SEQUENCE [LARGE SCALE GENOMIC DNA]</scope>
    <source>
        <strain evidence="3 4">Vb0574</strain>
    </source>
</reference>
<organism evidence="1">
    <name type="scientific">Vibrio parahaemolyticus</name>
    <dbReference type="NCBI Taxonomy" id="670"/>
    <lineage>
        <taxon>Bacteria</taxon>
        <taxon>Pseudomonadati</taxon>
        <taxon>Pseudomonadota</taxon>
        <taxon>Gammaproteobacteria</taxon>
        <taxon>Vibrionales</taxon>
        <taxon>Vibrionaceae</taxon>
        <taxon>Vibrio</taxon>
    </lineage>
</organism>
<name>A0A1Y1BC69_VIBPH</name>
<proteinExistence type="predicted"/>
<dbReference type="EMBL" id="JABCLD010001443">
    <property type="protein sequence ID" value="NMU26759.1"/>
    <property type="molecule type" value="Genomic_DNA"/>
</dbReference>
<gene>
    <name evidence="3" type="ORF">HKB21_14140</name>
</gene>
<evidence type="ECO:0000313" key="2">
    <source>
        <dbReference type="EMBL" id="BAX57028.1"/>
    </source>
</evidence>
<dbReference type="Proteomes" id="UP000555836">
    <property type="component" value="Unassembled WGS sequence"/>
</dbReference>
<evidence type="ECO:0000313" key="4">
    <source>
        <dbReference type="Proteomes" id="UP000555836"/>
    </source>
</evidence>
<dbReference type="RefSeq" id="WP_023624643.1">
    <property type="nucleotide sequence ID" value="NZ_AP014859.1"/>
</dbReference>
<evidence type="ECO:0000313" key="3">
    <source>
        <dbReference type="EMBL" id="NMU26759.1"/>
    </source>
</evidence>
<sequence>MKRTLKLLERAKAYESYITSQIQSRSSLYIDDLELLRNKARQQFIELRVDSFPSSHRSQQSNGKMTAEAALFENMLHKLALKYRFKPMQTAQNQRYYTR</sequence>
<reference evidence="1" key="1">
    <citation type="journal article" date="2017" name="Infect. Genet. Evol.">
        <title>Plasmid dynamics in Vibrio parahaemolyticus strains related to shrimp Acute Hepatopancreatic Necrosis Syndrome (AHPNS).</title>
        <authorList>
            <person name="Theethakaew C."/>
            <person name="Nakamura S."/>
            <person name="Motooka D."/>
            <person name="Matsuda S."/>
            <person name="Kodama T."/>
            <person name="Chonsin K."/>
            <person name="Suthienkul O."/>
            <person name="Iida T."/>
        </authorList>
    </citation>
    <scope>NUCLEOTIDE SEQUENCE</scope>
    <source>
        <strain evidence="1">VPE61</strain>
        <plasmid evidence="1">pVP2HP</plasmid>
        <plasmid evidence="2">pVPE61b</plasmid>
    </source>
</reference>
<dbReference type="EMBL" id="AP014861">
    <property type="protein sequence ID" value="BAX57028.1"/>
    <property type="molecule type" value="Genomic_DNA"/>
</dbReference>
<keyword evidence="1" id="KW-0614">Plasmid</keyword>
<evidence type="ECO:0000313" key="1">
    <source>
        <dbReference type="EMBL" id="BAX56766.1"/>
    </source>
</evidence>
<geneLocation type="plasmid" evidence="1">
    <name>pVP2HP</name>
</geneLocation>
<geneLocation type="plasmid" evidence="2">
    <name>pVPE61b</name>
</geneLocation>
<protein>
    <submittedName>
        <fullName evidence="1">Uncharacterized protein</fullName>
    </submittedName>
</protein>
<dbReference type="AlphaFoldDB" id="A0A1Y1BC69"/>
<accession>A0A1Y1BC69</accession>